<evidence type="ECO:0000313" key="6">
    <source>
        <dbReference type="EMBL" id="JAG97899.1"/>
    </source>
</evidence>
<feature type="domain" description="RRM" evidence="5">
    <location>
        <begin position="6"/>
        <end position="82"/>
    </location>
</feature>
<dbReference type="Gene3D" id="3.30.70.330">
    <property type="match status" value="2"/>
</dbReference>
<protein>
    <recommendedName>
        <fullName evidence="5">RRM domain-containing protein</fullName>
    </recommendedName>
</protein>
<dbReference type="PANTHER" id="PTHR48032:SF6">
    <property type="entry name" value="RNA-BINDING (RRM_RBD_RNP MOTIFS) FAMILY PROTEIN"/>
    <property type="match status" value="1"/>
</dbReference>
<proteinExistence type="predicted"/>
<evidence type="ECO:0000256" key="3">
    <source>
        <dbReference type="PROSITE-ProRule" id="PRU00176"/>
    </source>
</evidence>
<feature type="compositionally biased region" description="Gly residues" evidence="4">
    <location>
        <begin position="195"/>
        <end position="212"/>
    </location>
</feature>
<sequence length="429" mass="43674">MDSDQGKLFVGGISWDTTEETLRDYFRRYGEVADAVIMRDRSTGNARGFGFVVFADPSVADRVVHDRHVIAGRTVETKKAVPKSDQLAQQQSQGFRGARGVNLGVPEFQRSKKIFVGGLTATVTEEEFRRYFEQFGKIMDVVVMYDSGTQRPRGFGFITFDSEAAVDAVLQKSFHELHDKMVEVKRAIPKEAQGGASGGGRGRGFGGGGGRQGRMESTFGGPAPAGRGYGRYGPTGYGAPAVPGGFVGGYMNGAYGRAAGGFGYGSMPPTAAAAAPPPGGLGSAYGNGPAPGLRDPWNSAPGPTGPNYAANSAAAHGPPGGGQGPGYGGAPVPASASAYGYGDKGYGSGGPRSVGFGGAPAVAPYGGYGDSRGAPGYSDAAWNPGGGGGAPGSYGGGDVAYAGGGYGAAGRQNQRGPDARFKPYPDRTG</sequence>
<dbReference type="GO" id="GO:0003729">
    <property type="term" value="F:mRNA binding"/>
    <property type="evidence" value="ECO:0007669"/>
    <property type="project" value="TreeGrafter"/>
</dbReference>
<feature type="compositionally biased region" description="Gly residues" evidence="4">
    <location>
        <begin position="384"/>
        <end position="408"/>
    </location>
</feature>
<feature type="compositionally biased region" description="Low complexity" evidence="4">
    <location>
        <begin position="305"/>
        <end position="317"/>
    </location>
</feature>
<keyword evidence="2 3" id="KW-0694">RNA-binding</keyword>
<accession>A0A0D6R503</accession>
<feature type="compositionally biased region" description="Gly residues" evidence="4">
    <location>
        <begin position="318"/>
        <end position="329"/>
    </location>
</feature>
<dbReference type="FunFam" id="3.30.70.330:FF:000051">
    <property type="entry name" value="Heterogeneous nuclear ribonucleoprotein 1"/>
    <property type="match status" value="1"/>
</dbReference>
<dbReference type="PROSITE" id="PS50102">
    <property type="entry name" value="RRM"/>
    <property type="match status" value="2"/>
</dbReference>
<dbReference type="SMART" id="SM00360">
    <property type="entry name" value="RRM"/>
    <property type="match status" value="2"/>
</dbReference>
<dbReference type="PANTHER" id="PTHR48032">
    <property type="entry name" value="RNA-BINDING PROTEIN MUSASHI HOMOLOG RBP6"/>
    <property type="match status" value="1"/>
</dbReference>
<feature type="region of interest" description="Disordered" evidence="4">
    <location>
        <begin position="283"/>
        <end position="329"/>
    </location>
</feature>
<organism evidence="6">
    <name type="scientific">Araucaria cunninghamii</name>
    <name type="common">Hoop pine</name>
    <name type="synonym">Moreton Bay pine</name>
    <dbReference type="NCBI Taxonomy" id="56994"/>
    <lineage>
        <taxon>Eukaryota</taxon>
        <taxon>Viridiplantae</taxon>
        <taxon>Streptophyta</taxon>
        <taxon>Embryophyta</taxon>
        <taxon>Tracheophyta</taxon>
        <taxon>Spermatophyta</taxon>
        <taxon>Pinopsida</taxon>
        <taxon>Pinidae</taxon>
        <taxon>Conifers II</taxon>
        <taxon>Araucariales</taxon>
        <taxon>Araucariaceae</taxon>
        <taxon>Araucaria</taxon>
    </lineage>
</organism>
<feature type="region of interest" description="Disordered" evidence="4">
    <location>
        <begin position="373"/>
        <end position="429"/>
    </location>
</feature>
<feature type="region of interest" description="Disordered" evidence="4">
    <location>
        <begin position="190"/>
        <end position="226"/>
    </location>
</feature>
<dbReference type="GO" id="GO:0006417">
    <property type="term" value="P:regulation of translation"/>
    <property type="evidence" value="ECO:0007669"/>
    <property type="project" value="TreeGrafter"/>
</dbReference>
<evidence type="ECO:0000256" key="2">
    <source>
        <dbReference type="ARBA" id="ARBA00022884"/>
    </source>
</evidence>
<dbReference type="Pfam" id="PF00076">
    <property type="entry name" value="RRM_1"/>
    <property type="match status" value="2"/>
</dbReference>
<evidence type="ECO:0000256" key="1">
    <source>
        <dbReference type="ARBA" id="ARBA00022737"/>
    </source>
</evidence>
<dbReference type="CDD" id="cd12330">
    <property type="entry name" value="RRM2_Hrp1p"/>
    <property type="match status" value="1"/>
</dbReference>
<dbReference type="CDD" id="cd12325">
    <property type="entry name" value="RRM1_hnRNPA_hnRNPD_like"/>
    <property type="match status" value="1"/>
</dbReference>
<evidence type="ECO:0000259" key="5">
    <source>
        <dbReference type="PROSITE" id="PS50102"/>
    </source>
</evidence>
<feature type="domain" description="RRM" evidence="5">
    <location>
        <begin position="112"/>
        <end position="189"/>
    </location>
</feature>
<reference evidence="6" key="1">
    <citation type="submission" date="2015-03" db="EMBL/GenBank/DDBJ databases">
        <title>A transcriptome of Araucaria cunninghamii, an australian fine timber species.</title>
        <authorList>
            <person name="Jing Yi C.J.Y."/>
            <person name="Yin San L.Y.S."/>
            <person name="Abdul Karim S.S."/>
            <person name="Wan Azmi N.N."/>
            <person name="Hercus R.R."/>
            <person name="Croft L.L."/>
        </authorList>
    </citation>
    <scope>NUCLEOTIDE SEQUENCE</scope>
    <source>
        <strain evidence="6">MI0301</strain>
        <tissue evidence="6">Leaf</tissue>
    </source>
</reference>
<dbReference type="SUPFAM" id="SSF54928">
    <property type="entry name" value="RNA-binding domain, RBD"/>
    <property type="match status" value="2"/>
</dbReference>
<dbReference type="AlphaFoldDB" id="A0A0D6R503"/>
<dbReference type="InterPro" id="IPR012677">
    <property type="entry name" value="Nucleotide-bd_a/b_plait_sf"/>
</dbReference>
<feature type="compositionally biased region" description="Basic and acidic residues" evidence="4">
    <location>
        <begin position="417"/>
        <end position="429"/>
    </location>
</feature>
<dbReference type="FunFam" id="3.30.70.330:FF:000102">
    <property type="entry name" value="Heterogeneous nuclear ribonucleoprotein 1"/>
    <property type="match status" value="1"/>
</dbReference>
<dbReference type="EMBL" id="GCKF01030427">
    <property type="protein sequence ID" value="JAG97899.1"/>
    <property type="molecule type" value="Transcribed_RNA"/>
</dbReference>
<name>A0A0D6R503_ARACU</name>
<dbReference type="InterPro" id="IPR000504">
    <property type="entry name" value="RRM_dom"/>
</dbReference>
<keyword evidence="1" id="KW-0677">Repeat</keyword>
<evidence type="ECO:0000256" key="4">
    <source>
        <dbReference type="SAM" id="MobiDB-lite"/>
    </source>
</evidence>
<dbReference type="InterPro" id="IPR035979">
    <property type="entry name" value="RBD_domain_sf"/>
</dbReference>